<dbReference type="EMBL" id="CAJGYM010000033">
    <property type="protein sequence ID" value="CAD6193205.1"/>
    <property type="molecule type" value="Genomic_DNA"/>
</dbReference>
<evidence type="ECO:0000256" key="1">
    <source>
        <dbReference type="SAM" id="MobiDB-lite"/>
    </source>
</evidence>
<comment type="caution">
    <text evidence="2">The sequence shown here is derived from an EMBL/GenBank/DDBJ whole genome shotgun (WGS) entry which is preliminary data.</text>
</comment>
<accession>A0A8S1HDB8</accession>
<name>A0A8S1HDB8_9PELO</name>
<gene>
    <name evidence="2" type="ORF">CAUJ_LOCUS9124</name>
</gene>
<organism evidence="2 3">
    <name type="scientific">Caenorhabditis auriculariae</name>
    <dbReference type="NCBI Taxonomy" id="2777116"/>
    <lineage>
        <taxon>Eukaryota</taxon>
        <taxon>Metazoa</taxon>
        <taxon>Ecdysozoa</taxon>
        <taxon>Nematoda</taxon>
        <taxon>Chromadorea</taxon>
        <taxon>Rhabditida</taxon>
        <taxon>Rhabditina</taxon>
        <taxon>Rhabditomorpha</taxon>
        <taxon>Rhabditoidea</taxon>
        <taxon>Rhabditidae</taxon>
        <taxon>Peloderinae</taxon>
        <taxon>Caenorhabditis</taxon>
    </lineage>
</organism>
<sequence length="84" mass="9125">MENCVVVPIRAPQCLEATSAGDVEDDDFDDDISALQRATTASKRSYWDLRSQNQMFVDNIGGSQGVRDQPAVTSGDPGPVLKMH</sequence>
<reference evidence="2" key="1">
    <citation type="submission" date="2020-10" db="EMBL/GenBank/DDBJ databases">
        <authorList>
            <person name="Kikuchi T."/>
        </authorList>
    </citation>
    <scope>NUCLEOTIDE SEQUENCE</scope>
    <source>
        <strain evidence="2">NKZ352</strain>
    </source>
</reference>
<dbReference type="AlphaFoldDB" id="A0A8S1HDB8"/>
<evidence type="ECO:0000313" key="3">
    <source>
        <dbReference type="Proteomes" id="UP000835052"/>
    </source>
</evidence>
<proteinExistence type="predicted"/>
<evidence type="ECO:0000313" key="2">
    <source>
        <dbReference type="EMBL" id="CAD6193205.1"/>
    </source>
</evidence>
<protein>
    <submittedName>
        <fullName evidence="2">Uncharacterized protein</fullName>
    </submittedName>
</protein>
<feature type="region of interest" description="Disordered" evidence="1">
    <location>
        <begin position="61"/>
        <end position="84"/>
    </location>
</feature>
<keyword evidence="3" id="KW-1185">Reference proteome</keyword>
<dbReference type="Proteomes" id="UP000835052">
    <property type="component" value="Unassembled WGS sequence"/>
</dbReference>